<sequence length="236" mass="27497">MEADLIILVTTRSHSTDSNSTDSSEFFSDENRSTVALSRSKHGLFLVGDIELLKSGRVWSRFIEKATEFTSVVGTNYLNILQSGRVKRDRFGQILSMEGQNVCQNVENFNFQDRSNDSWRNYGQGTSSGNRYQEEWFVNKNKNFENTNNNNFNFRKRPFASNNWKMYTGKTFVRSDCCYNCGQYGHISKDCNSWRGALMICSTNVAHQWNKWLEFIFVLIIFSSLIFFKSQFVLYH</sequence>
<comment type="caution">
    <text evidence="1">The sequence shown here is derived from an EMBL/GenBank/DDBJ whole genome shotgun (WGS) entry which is preliminary data.</text>
</comment>
<evidence type="ECO:0000313" key="1">
    <source>
        <dbReference type="EMBL" id="CAK5077916.1"/>
    </source>
</evidence>
<name>A0ACB0ZFT0_MELEN</name>
<accession>A0ACB0ZFT0</accession>
<keyword evidence="2" id="KW-1185">Reference proteome</keyword>
<gene>
    <name evidence="1" type="ORF">MENTE1834_LOCUS24940</name>
</gene>
<dbReference type="EMBL" id="CAVMJV010000034">
    <property type="protein sequence ID" value="CAK5077916.1"/>
    <property type="molecule type" value="Genomic_DNA"/>
</dbReference>
<proteinExistence type="predicted"/>
<reference evidence="1" key="1">
    <citation type="submission" date="2023-11" db="EMBL/GenBank/DDBJ databases">
        <authorList>
            <person name="Poullet M."/>
        </authorList>
    </citation>
    <scope>NUCLEOTIDE SEQUENCE</scope>
    <source>
        <strain evidence="1">E1834</strain>
    </source>
</reference>
<dbReference type="Proteomes" id="UP001497535">
    <property type="component" value="Unassembled WGS sequence"/>
</dbReference>
<organism evidence="1 2">
    <name type="scientific">Meloidogyne enterolobii</name>
    <name type="common">Root-knot nematode worm</name>
    <name type="synonym">Meloidogyne mayaguensis</name>
    <dbReference type="NCBI Taxonomy" id="390850"/>
    <lineage>
        <taxon>Eukaryota</taxon>
        <taxon>Metazoa</taxon>
        <taxon>Ecdysozoa</taxon>
        <taxon>Nematoda</taxon>
        <taxon>Chromadorea</taxon>
        <taxon>Rhabditida</taxon>
        <taxon>Tylenchina</taxon>
        <taxon>Tylenchomorpha</taxon>
        <taxon>Tylenchoidea</taxon>
        <taxon>Meloidogynidae</taxon>
        <taxon>Meloidogyninae</taxon>
        <taxon>Meloidogyne</taxon>
    </lineage>
</organism>
<evidence type="ECO:0000313" key="2">
    <source>
        <dbReference type="Proteomes" id="UP001497535"/>
    </source>
</evidence>
<protein>
    <submittedName>
        <fullName evidence="1">Uncharacterized protein</fullName>
    </submittedName>
</protein>